<feature type="domain" description="DUF4123" evidence="1">
    <location>
        <begin position="17"/>
        <end position="125"/>
    </location>
</feature>
<evidence type="ECO:0000313" key="3">
    <source>
        <dbReference type="Proteomes" id="UP000220629"/>
    </source>
</evidence>
<proteinExistence type="predicted"/>
<accession>A0A2A7S6P4</accession>
<sequence length="300" mass="32917">MEAITLFAAAQSQRAHVYALVDPAQDRALPAALQFASARAVCLLDGAADVLAVAPHLISIDEANYQRAGEWLEQRASRVPCATLLISTMSLEALARHLSSFIDVVLPDRTIMALAFWDPSILAVLNGAAGDSSQHVRGPVLTLGQKQAFLAPILEWWYWDRMGCLQAIDWSGEAAVNAVVAIQPPLHLDQNQVDELVEASVPDSILYYIRLNMPGLLLRIPESEQYAFVRSQMLNARKYGLEGTGDLVNYCCLALAYGDLFDTVPEVAGLLKHVKVRALTFDDFMARFPQDVAPIEAAHY</sequence>
<protein>
    <recommendedName>
        <fullName evidence="1">DUF4123 domain-containing protein</fullName>
    </recommendedName>
</protein>
<dbReference type="EMBL" id="PDDY01000004">
    <property type="protein sequence ID" value="PEH39374.1"/>
    <property type="molecule type" value="Genomic_DNA"/>
</dbReference>
<dbReference type="RefSeq" id="WP_098154461.1">
    <property type="nucleotide sequence ID" value="NZ_CADEVW010000011.1"/>
</dbReference>
<comment type="caution">
    <text evidence="2">The sequence shown here is derived from an EMBL/GenBank/DDBJ whole genome shotgun (WGS) entry which is preliminary data.</text>
</comment>
<dbReference type="InterPro" id="IPR025391">
    <property type="entry name" value="DUF4123"/>
</dbReference>
<evidence type="ECO:0000259" key="1">
    <source>
        <dbReference type="Pfam" id="PF13503"/>
    </source>
</evidence>
<dbReference type="Pfam" id="PF13503">
    <property type="entry name" value="DUF4123"/>
    <property type="match status" value="1"/>
</dbReference>
<gene>
    <name evidence="2" type="ORF">CRM94_34410</name>
</gene>
<dbReference type="Proteomes" id="UP000220629">
    <property type="component" value="Unassembled WGS sequence"/>
</dbReference>
<evidence type="ECO:0000313" key="2">
    <source>
        <dbReference type="EMBL" id="PEH39374.1"/>
    </source>
</evidence>
<name>A0A2A7S6P4_BURGA</name>
<dbReference type="AlphaFoldDB" id="A0A2A7S6P4"/>
<reference evidence="3" key="1">
    <citation type="submission" date="2017-09" db="EMBL/GenBank/DDBJ databases">
        <title>FDA dAtabase for Regulatory Grade micrObial Sequences (FDA-ARGOS): Supporting development and validation of Infectious Disease Dx tests.</title>
        <authorList>
            <person name="Minogue T."/>
            <person name="Wolcott M."/>
            <person name="Wasieloski L."/>
            <person name="Aguilar W."/>
            <person name="Moore D."/>
            <person name="Tallon L."/>
            <person name="Sadzewicz L."/>
            <person name="Ott S."/>
            <person name="Zhao X."/>
            <person name="Nagaraj S."/>
            <person name="Vavikolanu K."/>
            <person name="Aluvathingal J."/>
            <person name="Nadendla S."/>
            <person name="Sichtig H."/>
        </authorList>
    </citation>
    <scope>NUCLEOTIDE SEQUENCE [LARGE SCALE GENOMIC DNA]</scope>
    <source>
        <strain evidence="3">FDAARGOS_390</strain>
    </source>
</reference>
<organism evidence="2 3">
    <name type="scientific">Burkholderia gladioli</name>
    <name type="common">Pseudomonas marginata</name>
    <name type="synonym">Phytomonas marginata</name>
    <dbReference type="NCBI Taxonomy" id="28095"/>
    <lineage>
        <taxon>Bacteria</taxon>
        <taxon>Pseudomonadati</taxon>
        <taxon>Pseudomonadota</taxon>
        <taxon>Betaproteobacteria</taxon>
        <taxon>Burkholderiales</taxon>
        <taxon>Burkholderiaceae</taxon>
        <taxon>Burkholderia</taxon>
    </lineage>
</organism>